<dbReference type="EMBL" id="MNCJ02000332">
    <property type="protein sequence ID" value="KAF5757503.1"/>
    <property type="molecule type" value="Genomic_DNA"/>
</dbReference>
<evidence type="ECO:0000256" key="1">
    <source>
        <dbReference type="SAM" id="MobiDB-lite"/>
    </source>
</evidence>
<accession>A0A9K3DMQ3</accession>
<feature type="compositionally biased region" description="Low complexity" evidence="1">
    <location>
        <begin position="7"/>
        <end position="24"/>
    </location>
</feature>
<reference evidence="2" key="1">
    <citation type="journal article" date="2017" name="Nature">
        <title>The sunflower genome provides insights into oil metabolism, flowering and Asterid evolution.</title>
        <authorList>
            <person name="Badouin H."/>
            <person name="Gouzy J."/>
            <person name="Grassa C.J."/>
            <person name="Murat F."/>
            <person name="Staton S.E."/>
            <person name="Cottret L."/>
            <person name="Lelandais-Briere C."/>
            <person name="Owens G.L."/>
            <person name="Carrere S."/>
            <person name="Mayjonade B."/>
            <person name="Legrand L."/>
            <person name="Gill N."/>
            <person name="Kane N.C."/>
            <person name="Bowers J.E."/>
            <person name="Hubner S."/>
            <person name="Bellec A."/>
            <person name="Berard A."/>
            <person name="Berges H."/>
            <person name="Blanchet N."/>
            <person name="Boniface M.C."/>
            <person name="Brunel D."/>
            <person name="Catrice O."/>
            <person name="Chaidir N."/>
            <person name="Claudel C."/>
            <person name="Donnadieu C."/>
            <person name="Faraut T."/>
            <person name="Fievet G."/>
            <person name="Helmstetter N."/>
            <person name="King M."/>
            <person name="Knapp S.J."/>
            <person name="Lai Z."/>
            <person name="Le Paslier M.C."/>
            <person name="Lippi Y."/>
            <person name="Lorenzon L."/>
            <person name="Mandel J.R."/>
            <person name="Marage G."/>
            <person name="Marchand G."/>
            <person name="Marquand E."/>
            <person name="Bret-Mestries E."/>
            <person name="Morien E."/>
            <person name="Nambeesan S."/>
            <person name="Nguyen T."/>
            <person name="Pegot-Espagnet P."/>
            <person name="Pouilly N."/>
            <person name="Raftis F."/>
            <person name="Sallet E."/>
            <person name="Schiex T."/>
            <person name="Thomas J."/>
            <person name="Vandecasteele C."/>
            <person name="Vares D."/>
            <person name="Vear F."/>
            <person name="Vautrin S."/>
            <person name="Crespi M."/>
            <person name="Mangin B."/>
            <person name="Burke J.M."/>
            <person name="Salse J."/>
            <person name="Munos S."/>
            <person name="Vincourt P."/>
            <person name="Rieseberg L.H."/>
            <person name="Langlade N.B."/>
        </authorList>
    </citation>
    <scope>NUCLEOTIDE SEQUENCE</scope>
    <source>
        <tissue evidence="2">Leaves</tissue>
    </source>
</reference>
<sequence>MDHKHSSSSQTHHNTLSSLSLSSRPTPFTIPPFFCFNLMHSKCISRCIKAI</sequence>
<gene>
    <name evidence="2" type="ORF">HanXRQr2_Chr17g0827511</name>
</gene>
<dbReference type="Proteomes" id="UP000215914">
    <property type="component" value="Unassembled WGS sequence"/>
</dbReference>
<name>A0A9K3DMQ3_HELAN</name>
<keyword evidence="3" id="KW-1185">Reference proteome</keyword>
<feature type="region of interest" description="Disordered" evidence="1">
    <location>
        <begin position="1"/>
        <end position="24"/>
    </location>
</feature>
<protein>
    <submittedName>
        <fullName evidence="2">Uncharacterized protein</fullName>
    </submittedName>
</protein>
<evidence type="ECO:0000313" key="3">
    <source>
        <dbReference type="Proteomes" id="UP000215914"/>
    </source>
</evidence>
<organism evidence="2 3">
    <name type="scientific">Helianthus annuus</name>
    <name type="common">Common sunflower</name>
    <dbReference type="NCBI Taxonomy" id="4232"/>
    <lineage>
        <taxon>Eukaryota</taxon>
        <taxon>Viridiplantae</taxon>
        <taxon>Streptophyta</taxon>
        <taxon>Embryophyta</taxon>
        <taxon>Tracheophyta</taxon>
        <taxon>Spermatophyta</taxon>
        <taxon>Magnoliopsida</taxon>
        <taxon>eudicotyledons</taxon>
        <taxon>Gunneridae</taxon>
        <taxon>Pentapetalae</taxon>
        <taxon>asterids</taxon>
        <taxon>campanulids</taxon>
        <taxon>Asterales</taxon>
        <taxon>Asteraceae</taxon>
        <taxon>Asteroideae</taxon>
        <taxon>Heliantheae alliance</taxon>
        <taxon>Heliantheae</taxon>
        <taxon>Helianthus</taxon>
    </lineage>
</organism>
<proteinExistence type="predicted"/>
<dbReference type="AlphaFoldDB" id="A0A9K3DMQ3"/>
<evidence type="ECO:0000313" key="2">
    <source>
        <dbReference type="EMBL" id="KAF5757503.1"/>
    </source>
</evidence>
<reference evidence="2" key="2">
    <citation type="submission" date="2020-06" db="EMBL/GenBank/DDBJ databases">
        <title>Helianthus annuus Genome sequencing and assembly Release 2.</title>
        <authorList>
            <person name="Gouzy J."/>
            <person name="Langlade N."/>
            <person name="Munos S."/>
        </authorList>
    </citation>
    <scope>NUCLEOTIDE SEQUENCE</scope>
    <source>
        <tissue evidence="2">Leaves</tissue>
    </source>
</reference>
<comment type="caution">
    <text evidence="2">The sequence shown here is derived from an EMBL/GenBank/DDBJ whole genome shotgun (WGS) entry which is preliminary data.</text>
</comment>
<dbReference type="Gramene" id="mRNA:HanXRQr2_Chr17g0827511">
    <property type="protein sequence ID" value="CDS:HanXRQr2_Chr17g0827511.1"/>
    <property type="gene ID" value="HanXRQr2_Chr17g0827511"/>
</dbReference>